<proteinExistence type="predicted"/>
<comment type="caution">
    <text evidence="1">The sequence shown here is derived from an EMBL/GenBank/DDBJ whole genome shotgun (WGS) entry which is preliminary data.</text>
</comment>
<protein>
    <submittedName>
        <fullName evidence="1">Uncharacterized protein</fullName>
    </submittedName>
</protein>
<dbReference type="EMBL" id="BMGM01000010">
    <property type="protein sequence ID" value="GGE41790.1"/>
    <property type="molecule type" value="Genomic_DNA"/>
</dbReference>
<gene>
    <name evidence="1" type="ORF">GCM10010832_22300</name>
</gene>
<evidence type="ECO:0000313" key="1">
    <source>
        <dbReference type="EMBL" id="GGE41790.1"/>
    </source>
</evidence>
<evidence type="ECO:0000313" key="2">
    <source>
        <dbReference type="Proteomes" id="UP000599179"/>
    </source>
</evidence>
<name>A0ABQ1SKX6_9FLAO</name>
<accession>A0ABQ1SKX6</accession>
<organism evidence="1 2">
    <name type="scientific">Psychroflexus planctonicus</name>
    <dbReference type="NCBI Taxonomy" id="1526575"/>
    <lineage>
        <taxon>Bacteria</taxon>
        <taxon>Pseudomonadati</taxon>
        <taxon>Bacteroidota</taxon>
        <taxon>Flavobacteriia</taxon>
        <taxon>Flavobacteriales</taxon>
        <taxon>Flavobacteriaceae</taxon>
        <taxon>Psychroflexus</taxon>
    </lineage>
</organism>
<keyword evidence="2" id="KW-1185">Reference proteome</keyword>
<reference evidence="2" key="1">
    <citation type="journal article" date="2019" name="Int. J. Syst. Evol. Microbiol.">
        <title>The Global Catalogue of Microorganisms (GCM) 10K type strain sequencing project: providing services to taxonomists for standard genome sequencing and annotation.</title>
        <authorList>
            <consortium name="The Broad Institute Genomics Platform"/>
            <consortium name="The Broad Institute Genome Sequencing Center for Infectious Disease"/>
            <person name="Wu L."/>
            <person name="Ma J."/>
        </authorList>
    </citation>
    <scope>NUCLEOTIDE SEQUENCE [LARGE SCALE GENOMIC DNA]</scope>
    <source>
        <strain evidence="2">CGMCC 1.12931</strain>
    </source>
</reference>
<sequence length="252" mass="29704">MLFFANNIFAQDYTTQKIQEIGLIADRFVGEDKFENLFYINKNTLFRKSQDRIVEYKALQLGDISSVDLLNPLRISVFYKDANTVVILDNRLNELKRIAFDRIANFKMVDFCTTANDKSLWIFNADTQELEIFNYNQEKSALQTLPISENIINQKSNFNFCWLQTENGYKQFNVYGSLIKEVAVKFDALELYKNYILLLNKKGDSYYFNYKSEELSNIEMPKIDYKQALLNNEKLYLYDGKKINIYKITPNN</sequence>
<dbReference type="Proteomes" id="UP000599179">
    <property type="component" value="Unassembled WGS sequence"/>
</dbReference>